<dbReference type="InterPro" id="IPR030374">
    <property type="entry name" value="PABS"/>
</dbReference>
<dbReference type="EMBL" id="CP001145">
    <property type="protein sequence ID" value="ACI17882.1"/>
    <property type="molecule type" value="Genomic_DNA"/>
</dbReference>
<dbReference type="UniPathway" id="UPA00248">
    <property type="reaction ID" value="UER00314"/>
</dbReference>
<feature type="binding site" evidence="6">
    <location>
        <position position="110"/>
    </location>
    <ligand>
        <name>S-methyl-5'-thioadenosine</name>
        <dbReference type="ChEBI" id="CHEBI:17509"/>
    </ligand>
</feature>
<comment type="similarity">
    <text evidence="1 6">Belongs to the spermidine/spermine synthase family.</text>
</comment>
<feature type="active site" description="Proton acceptor" evidence="6 7">
    <location>
        <position position="161"/>
    </location>
</feature>
<comment type="pathway">
    <text evidence="6">Amine and polyamine biosynthesis; spermidine biosynthesis; spermidine from putrescine: step 1/1.</text>
</comment>
<dbReference type="NCBIfam" id="NF037959">
    <property type="entry name" value="MFS_SpdSyn"/>
    <property type="match status" value="1"/>
</dbReference>
<dbReference type="GO" id="GO:0010487">
    <property type="term" value="F:thermospermine synthase activity"/>
    <property type="evidence" value="ECO:0007669"/>
    <property type="project" value="UniProtKB-EC"/>
</dbReference>
<dbReference type="PROSITE" id="PS51006">
    <property type="entry name" value="PABS_2"/>
    <property type="match status" value="1"/>
</dbReference>
<dbReference type="GO" id="GO:0008295">
    <property type="term" value="P:spermidine biosynthetic process"/>
    <property type="evidence" value="ECO:0007669"/>
    <property type="project" value="UniProtKB-UniRule"/>
</dbReference>
<evidence type="ECO:0000313" key="9">
    <source>
        <dbReference type="EMBL" id="ACI17882.1"/>
    </source>
</evidence>
<evidence type="ECO:0000256" key="3">
    <source>
        <dbReference type="ARBA" id="ARBA00023066"/>
    </source>
</evidence>
<proteinExistence type="inferred from homology"/>
<sequence>MRVKNWLWFSDFFSSSEVHLHGFTEHLLEKTTRFQDIDIVDTPFFGRMLIIDGDVQSSEKDEFIYHEAMVHPAMLLHPHPRRVLIMGGGEGATAREVLKHKTVEELYMVDIDEDMIAAAREFLISWHQGAFDDPRMHLIFDDARKVVENFENGSLNVVISDLTEPFEMGPSFPLFTKQFAQVVYDKLDDQGVYVVQSSILRPLIYTMHAAIRRTLQAVFPVVRSYAVYVESFDTPWSFIIASKGKDPMDWTSEELHGAIRERISGELKMYDAESHWHMFYLPKNIREAIDEPGPILDEEHPIYLTRKGDILPYK</sequence>
<dbReference type="KEGG" id="cpo:COPRO5265_1298"/>
<evidence type="ECO:0000256" key="2">
    <source>
        <dbReference type="ARBA" id="ARBA00022679"/>
    </source>
</evidence>
<feature type="binding site" evidence="6">
    <location>
        <position position="66"/>
    </location>
    <ligand>
        <name>spermidine</name>
        <dbReference type="ChEBI" id="CHEBI:57834"/>
    </ligand>
</feature>
<dbReference type="InterPro" id="IPR037163">
    <property type="entry name" value="Spermidine_synt_N_sf"/>
</dbReference>
<dbReference type="Proteomes" id="UP000001732">
    <property type="component" value="Chromosome"/>
</dbReference>
<evidence type="ECO:0000256" key="4">
    <source>
        <dbReference type="ARBA" id="ARBA00023115"/>
    </source>
</evidence>
<comment type="subunit">
    <text evidence="6">Homodimer or homotetramer.</text>
</comment>
<dbReference type="EC" id="2.5.1.16" evidence="6"/>
<reference evidence="10" key="1">
    <citation type="submission" date="2008-08" db="EMBL/GenBank/DDBJ databases">
        <title>The complete genome sequence of Coprothermobacter proteolyticus strain ATCC 5245 / DSM 5265 / BT.</title>
        <authorList>
            <person name="Dodson R.J."/>
            <person name="Durkin A.S."/>
            <person name="Wu M."/>
            <person name="Eisen J."/>
            <person name="Sutton G."/>
        </authorList>
    </citation>
    <scope>NUCLEOTIDE SEQUENCE [LARGE SCALE GENOMIC DNA]</scope>
    <source>
        <strain evidence="10">ATCC 35245 / DSM 5265 / OCM 4 / BT</strain>
    </source>
</reference>
<feature type="binding site" evidence="6">
    <location>
        <begin position="142"/>
        <end position="143"/>
    </location>
    <ligand>
        <name>S-methyl-5'-thioadenosine</name>
        <dbReference type="ChEBI" id="CHEBI:17509"/>
    </ligand>
</feature>
<feature type="binding site" evidence="6">
    <location>
        <position position="170"/>
    </location>
    <ligand>
        <name>S-methyl-5'-thioadenosine</name>
        <dbReference type="ChEBI" id="CHEBI:17509"/>
    </ligand>
</feature>
<dbReference type="FunFam" id="3.40.50.150:FF:000088">
    <property type="entry name" value="Polyamine aminopropyltransferase"/>
    <property type="match status" value="1"/>
</dbReference>
<dbReference type="PANTHER" id="PTHR43317">
    <property type="entry name" value="THERMOSPERMINE SYNTHASE ACAULIS5"/>
    <property type="match status" value="1"/>
</dbReference>
<dbReference type="AlphaFoldDB" id="B5YA02"/>
<accession>B5YA02</accession>
<dbReference type="InterPro" id="IPR029063">
    <property type="entry name" value="SAM-dependent_MTases_sf"/>
</dbReference>
<dbReference type="HAMAP" id="MF_00198">
    <property type="entry name" value="Spermidine_synth"/>
    <property type="match status" value="1"/>
</dbReference>
<dbReference type="RefSeq" id="WP_012544533.1">
    <property type="nucleotide sequence ID" value="NC_011295.1"/>
</dbReference>
<evidence type="ECO:0000259" key="8">
    <source>
        <dbReference type="PROSITE" id="PS51006"/>
    </source>
</evidence>
<dbReference type="Gene3D" id="3.40.50.150">
    <property type="entry name" value="Vaccinia Virus protein VP39"/>
    <property type="match status" value="1"/>
</dbReference>
<dbReference type="PANTHER" id="PTHR43317:SF1">
    <property type="entry name" value="THERMOSPERMINE SYNTHASE ACAULIS5"/>
    <property type="match status" value="1"/>
</dbReference>
<comment type="catalytic activity">
    <reaction evidence="6">
        <text>S-adenosyl 3-(methylsulfanyl)propylamine + putrescine = S-methyl-5'-thioadenosine + spermidine + H(+)</text>
        <dbReference type="Rhea" id="RHEA:12721"/>
        <dbReference type="ChEBI" id="CHEBI:15378"/>
        <dbReference type="ChEBI" id="CHEBI:17509"/>
        <dbReference type="ChEBI" id="CHEBI:57443"/>
        <dbReference type="ChEBI" id="CHEBI:57834"/>
        <dbReference type="ChEBI" id="CHEBI:326268"/>
        <dbReference type="EC" id="2.5.1.16"/>
    </reaction>
</comment>
<dbReference type="SUPFAM" id="SSF53335">
    <property type="entry name" value="S-adenosyl-L-methionine-dependent methyltransferases"/>
    <property type="match status" value="1"/>
</dbReference>
<keyword evidence="3 6" id="KW-0745">Spermidine biosynthesis</keyword>
<dbReference type="CDD" id="cd02440">
    <property type="entry name" value="AdoMet_MTases"/>
    <property type="match status" value="1"/>
</dbReference>
<comment type="function">
    <text evidence="6">Catalyzes the irreversible transfer of a propylamine group from the amino donor S-adenosylmethioninamine (decarboxy-AdoMet) to putrescine (1,4-diaminobutane) to yield spermidine.</text>
</comment>
<dbReference type="HOGENOM" id="CLU_048199_0_1_9"/>
<dbReference type="InterPro" id="IPR035246">
    <property type="entry name" value="Spermidine_synt_N"/>
</dbReference>
<dbReference type="GO" id="GO:0004766">
    <property type="term" value="F:spermidine synthase activity"/>
    <property type="evidence" value="ECO:0007669"/>
    <property type="project" value="UniProtKB-UniRule"/>
</dbReference>
<name>B5YA02_COPPD</name>
<keyword evidence="10" id="KW-1185">Reference proteome</keyword>
<evidence type="ECO:0000313" key="10">
    <source>
        <dbReference type="Proteomes" id="UP000001732"/>
    </source>
</evidence>
<evidence type="ECO:0000256" key="1">
    <source>
        <dbReference type="ARBA" id="ARBA00007867"/>
    </source>
</evidence>
<evidence type="ECO:0000256" key="5">
    <source>
        <dbReference type="ARBA" id="ARBA00048874"/>
    </source>
</evidence>
<evidence type="ECO:0000256" key="7">
    <source>
        <dbReference type="PROSITE-ProRule" id="PRU00354"/>
    </source>
</evidence>
<protein>
    <recommendedName>
        <fullName evidence="6">Polyamine aminopropyltransferase</fullName>
    </recommendedName>
    <alternativeName>
        <fullName evidence="6">Putrescine aminopropyltransferase</fullName>
        <shortName evidence="6">PAPT</shortName>
    </alternativeName>
    <alternativeName>
        <fullName evidence="6">Spermidine synthase</fullName>
        <shortName evidence="6">SPDS</shortName>
        <shortName evidence="6">SPDSY</shortName>
        <ecNumber evidence="6">2.5.1.16</ecNumber>
    </alternativeName>
</protein>
<comment type="catalytic activity">
    <reaction evidence="5">
        <text>S-adenosyl 3-(methylsulfanyl)propylamine + spermidine = thermospermine + S-methyl-5'-thioadenosine + H(+)</text>
        <dbReference type="Rhea" id="RHEA:30515"/>
        <dbReference type="ChEBI" id="CHEBI:15378"/>
        <dbReference type="ChEBI" id="CHEBI:17509"/>
        <dbReference type="ChEBI" id="CHEBI:57443"/>
        <dbReference type="ChEBI" id="CHEBI:57834"/>
        <dbReference type="ChEBI" id="CHEBI:59903"/>
        <dbReference type="EC" id="2.5.1.79"/>
    </reaction>
</comment>
<reference evidence="9 10" key="2">
    <citation type="journal article" date="2014" name="Genome Announc.">
        <title>Complete Genome Sequence of Coprothermobacter proteolyticus DSM 5265.</title>
        <authorList>
            <person name="Alexiev A."/>
            <person name="Coil D.A."/>
            <person name="Badger J.H."/>
            <person name="Enticknap J."/>
            <person name="Ward N."/>
            <person name="Robb F.T."/>
            <person name="Eisen J.A."/>
        </authorList>
    </citation>
    <scope>NUCLEOTIDE SEQUENCE [LARGE SCALE GENOMIC DNA]</scope>
    <source>
        <strain evidence="10">ATCC 35245 / DSM 5265 / OCM 4 / BT</strain>
    </source>
</reference>
<comment type="caution">
    <text evidence="6">Lacks conserved residue(s) required for the propagation of feature annotation.</text>
</comment>
<dbReference type="Gene3D" id="2.30.140.10">
    <property type="entry name" value="Spermidine synthase, tetramerisation domain"/>
    <property type="match status" value="1"/>
</dbReference>
<feature type="domain" description="PABS" evidence="8">
    <location>
        <begin position="6"/>
        <end position="243"/>
    </location>
</feature>
<feature type="binding site" evidence="6">
    <location>
        <position position="90"/>
    </location>
    <ligand>
        <name>spermidine</name>
        <dbReference type="ChEBI" id="CHEBI:57834"/>
    </ligand>
</feature>
<dbReference type="STRING" id="309798.COPRO5265_1298"/>
<dbReference type="eggNOG" id="COG0421">
    <property type="taxonomic scope" value="Bacteria"/>
</dbReference>
<organism evidence="9 10">
    <name type="scientific">Coprothermobacter proteolyticus (strain ATCC 35245 / DSM 5265 / OCM 4 / BT)</name>
    <dbReference type="NCBI Taxonomy" id="309798"/>
    <lineage>
        <taxon>Bacteria</taxon>
        <taxon>Pseudomonadati</taxon>
        <taxon>Coprothermobacterota</taxon>
        <taxon>Coprothermobacteria</taxon>
        <taxon>Coprothermobacterales</taxon>
        <taxon>Coprothermobacteraceae</taxon>
        <taxon>Coprothermobacter</taxon>
    </lineage>
</organism>
<keyword evidence="2 6" id="KW-0808">Transferase</keyword>
<gene>
    <name evidence="6" type="primary">speE</name>
    <name evidence="9" type="ordered locus">COPRO5265_1298</name>
</gene>
<feature type="binding site" evidence="6">
    <location>
        <position position="35"/>
    </location>
    <ligand>
        <name>S-methyl-5'-thioadenosine</name>
        <dbReference type="ChEBI" id="CHEBI:17509"/>
    </ligand>
</feature>
<evidence type="ECO:0000256" key="6">
    <source>
        <dbReference type="HAMAP-Rule" id="MF_00198"/>
    </source>
</evidence>
<dbReference type="Pfam" id="PF01564">
    <property type="entry name" value="Spermine_synth"/>
    <property type="match status" value="1"/>
</dbReference>
<keyword evidence="4 6" id="KW-0620">Polyamine biosynthesis</keyword>
<dbReference type="Pfam" id="PF17284">
    <property type="entry name" value="Spermine_synt_N"/>
    <property type="match status" value="1"/>
</dbReference>
<dbReference type="InterPro" id="IPR001045">
    <property type="entry name" value="Spermi_synthase"/>
</dbReference>